<dbReference type="EMBL" id="FQZY01000028">
    <property type="protein sequence ID" value="SHK07565.1"/>
    <property type="molecule type" value="Genomic_DNA"/>
</dbReference>
<sequence length="56" mass="6534">MRHFYFRLALGIVWLIAAIVSGVNANIPFTVLYVVLGIVFLYSAYSIWKKEKDNRR</sequence>
<keyword evidence="3" id="KW-1185">Reference proteome</keyword>
<feature type="transmembrane region" description="Helical" evidence="1">
    <location>
        <begin position="5"/>
        <end position="23"/>
    </location>
</feature>
<gene>
    <name evidence="2" type="ORF">SAMN02745243_02134</name>
</gene>
<dbReference type="AlphaFoldDB" id="A0A1M6PHZ3"/>
<evidence type="ECO:0000313" key="3">
    <source>
        <dbReference type="Proteomes" id="UP000184301"/>
    </source>
</evidence>
<dbReference type="Proteomes" id="UP000184301">
    <property type="component" value="Unassembled WGS sequence"/>
</dbReference>
<name>A0A1M6PHZ3_9FIRM</name>
<organism evidence="2 3">
    <name type="scientific">Hespellia stercorisuis DSM 15480</name>
    <dbReference type="NCBI Taxonomy" id="1121950"/>
    <lineage>
        <taxon>Bacteria</taxon>
        <taxon>Bacillati</taxon>
        <taxon>Bacillota</taxon>
        <taxon>Clostridia</taxon>
        <taxon>Lachnospirales</taxon>
        <taxon>Lachnospiraceae</taxon>
        <taxon>Hespellia</taxon>
    </lineage>
</organism>
<keyword evidence="1" id="KW-0812">Transmembrane</keyword>
<evidence type="ECO:0000256" key="1">
    <source>
        <dbReference type="SAM" id="Phobius"/>
    </source>
</evidence>
<keyword evidence="1" id="KW-1133">Transmembrane helix</keyword>
<dbReference type="STRING" id="1121950.SAMN02745243_02134"/>
<accession>A0A1M6PHZ3</accession>
<feature type="transmembrane region" description="Helical" evidence="1">
    <location>
        <begin position="29"/>
        <end position="48"/>
    </location>
</feature>
<keyword evidence="1" id="KW-0472">Membrane</keyword>
<proteinExistence type="predicted"/>
<reference evidence="2 3" key="1">
    <citation type="submission" date="2016-11" db="EMBL/GenBank/DDBJ databases">
        <authorList>
            <person name="Jaros S."/>
            <person name="Januszkiewicz K."/>
            <person name="Wedrychowicz H."/>
        </authorList>
    </citation>
    <scope>NUCLEOTIDE SEQUENCE [LARGE SCALE GENOMIC DNA]</scope>
    <source>
        <strain evidence="2 3">DSM 15480</strain>
    </source>
</reference>
<protein>
    <submittedName>
        <fullName evidence="2">Uncharacterized protein</fullName>
    </submittedName>
</protein>
<evidence type="ECO:0000313" key="2">
    <source>
        <dbReference type="EMBL" id="SHK07565.1"/>
    </source>
</evidence>